<evidence type="ECO:0000313" key="6">
    <source>
        <dbReference type="Proteomes" id="UP001556709"/>
    </source>
</evidence>
<dbReference type="Pfam" id="PF09712">
    <property type="entry name" value="PHA_synth_III_E"/>
    <property type="match status" value="1"/>
</dbReference>
<organism evidence="5 6">
    <name type="scientific">Spiribacter pallidus</name>
    <dbReference type="NCBI Taxonomy" id="1987936"/>
    <lineage>
        <taxon>Bacteria</taxon>
        <taxon>Pseudomonadati</taxon>
        <taxon>Pseudomonadota</taxon>
        <taxon>Gammaproteobacteria</taxon>
        <taxon>Chromatiales</taxon>
        <taxon>Ectothiorhodospiraceae</taxon>
        <taxon>Spiribacter</taxon>
    </lineage>
</organism>
<sequence>MAGPDDHRNAHNGSDWTDPLGVGRLLLRSAEAMESARSPAEAINRLVAAIDAERAAQAERGNSLDALLKHWADTLRMIGPVLPDTDIGDIPALGPYPRRQTLLRSLAERSDIYQKALATHLEGLTDLTESCLAAFREALIQRYGEDLGASTAEPGALIQCWNETAEPRYEAWLARAQTQDRIAALVNAWSHLVETLKALADETLESLGLPSSRGMEDISAELQRQRRRHRRDIAALRAEIEALKAGQDHPS</sequence>
<keyword evidence="3" id="KW-0583">PHB biosynthesis</keyword>
<accession>A0ABV3TB17</accession>
<evidence type="ECO:0000256" key="4">
    <source>
        <dbReference type="SAM" id="Coils"/>
    </source>
</evidence>
<dbReference type="InterPro" id="IPR010123">
    <property type="entry name" value="PHA_synth_III_E"/>
</dbReference>
<reference evidence="5 6" key="1">
    <citation type="submission" date="2024-02" db="EMBL/GenBank/DDBJ databases">
        <title>New especies of Spiribacter isolated from saline water.</title>
        <authorList>
            <person name="Leon M.J."/>
            <person name="De La Haba R."/>
            <person name="Sanchez-Porro C."/>
            <person name="Ventosa A."/>
        </authorList>
    </citation>
    <scope>NUCLEOTIDE SEQUENCE [LARGE SCALE GENOMIC DNA]</scope>
    <source>
        <strain evidence="6">ag22IC6-390</strain>
    </source>
</reference>
<protein>
    <recommendedName>
        <fullName evidence="2">Poly(3-hydroxyalkanoate) polymerase subunit PhaE</fullName>
    </recommendedName>
</protein>
<evidence type="ECO:0000313" key="5">
    <source>
        <dbReference type="EMBL" id="MEX0468823.1"/>
    </source>
</evidence>
<dbReference type="RefSeq" id="WP_367958960.1">
    <property type="nucleotide sequence ID" value="NZ_JBAKFK010000002.1"/>
</dbReference>
<evidence type="ECO:0000256" key="3">
    <source>
        <dbReference type="ARBA" id="ARBA00022752"/>
    </source>
</evidence>
<keyword evidence="4" id="KW-0175">Coiled coil</keyword>
<evidence type="ECO:0000256" key="2">
    <source>
        <dbReference type="ARBA" id="ARBA00019066"/>
    </source>
</evidence>
<gene>
    <name evidence="5" type="ORF">V6X73_03640</name>
</gene>
<evidence type="ECO:0000256" key="1">
    <source>
        <dbReference type="ARBA" id="ARBA00004683"/>
    </source>
</evidence>
<comment type="caution">
    <text evidence="5">The sequence shown here is derived from an EMBL/GenBank/DDBJ whole genome shotgun (WGS) entry which is preliminary data.</text>
</comment>
<dbReference type="Proteomes" id="UP001556709">
    <property type="component" value="Unassembled WGS sequence"/>
</dbReference>
<dbReference type="EMBL" id="JBAKFM010000002">
    <property type="protein sequence ID" value="MEX0468823.1"/>
    <property type="molecule type" value="Genomic_DNA"/>
</dbReference>
<keyword evidence="6" id="KW-1185">Reference proteome</keyword>
<proteinExistence type="predicted"/>
<name>A0ABV3TB17_9GAMM</name>
<comment type="pathway">
    <text evidence="1">Biopolymer metabolism; poly-(R)-3-hydroxybutanoate biosynthesis.</text>
</comment>
<feature type="coiled-coil region" evidence="4">
    <location>
        <begin position="219"/>
        <end position="246"/>
    </location>
</feature>